<feature type="domain" description="3-hydroxyacyl-CoA dehydrogenase C-terminal" evidence="6">
    <location>
        <begin position="197"/>
        <end position="293"/>
    </location>
</feature>
<protein>
    <submittedName>
        <fullName evidence="8">3-hydroxybutyryl-CoA dehydrogenase</fullName>
    </submittedName>
</protein>
<dbReference type="Proteomes" id="UP000253303">
    <property type="component" value="Unassembled WGS sequence"/>
</dbReference>
<proteinExistence type="inferred from homology"/>
<dbReference type="GO" id="GO:0006631">
    <property type="term" value="P:fatty acid metabolic process"/>
    <property type="evidence" value="ECO:0007669"/>
    <property type="project" value="InterPro"/>
</dbReference>
<feature type="binding site" evidence="5">
    <location>
        <position position="130"/>
    </location>
    <ligand>
        <name>NAD(+)</name>
        <dbReference type="ChEBI" id="CHEBI:57540"/>
    </ligand>
</feature>
<dbReference type="AlphaFoldDB" id="A0A366M5W2"/>
<dbReference type="InterPro" id="IPR013328">
    <property type="entry name" value="6PGD_dom2"/>
</dbReference>
<dbReference type="Gene3D" id="1.10.1040.10">
    <property type="entry name" value="N-(1-d-carboxylethyl)-l-norvaline Dehydrogenase, domain 2"/>
    <property type="match status" value="1"/>
</dbReference>
<evidence type="ECO:0000256" key="3">
    <source>
        <dbReference type="ARBA" id="ARBA00023002"/>
    </source>
</evidence>
<dbReference type="GO" id="GO:0070403">
    <property type="term" value="F:NAD+ binding"/>
    <property type="evidence" value="ECO:0007669"/>
    <property type="project" value="InterPro"/>
</dbReference>
<evidence type="ECO:0000313" key="8">
    <source>
        <dbReference type="EMBL" id="RBQ20929.1"/>
    </source>
</evidence>
<evidence type="ECO:0000256" key="2">
    <source>
        <dbReference type="ARBA" id="ARBA00009463"/>
    </source>
</evidence>
<feature type="site" description="Important for catalytic activity" evidence="4">
    <location>
        <position position="151"/>
    </location>
</feature>
<dbReference type="InterPro" id="IPR036291">
    <property type="entry name" value="NAD(P)-bd_dom_sf"/>
</dbReference>
<dbReference type="SUPFAM" id="SSF51735">
    <property type="entry name" value="NAD(P)-binding Rossmann-fold domains"/>
    <property type="match status" value="1"/>
</dbReference>
<keyword evidence="5" id="KW-0520">NAD</keyword>
<evidence type="ECO:0000313" key="9">
    <source>
        <dbReference type="Proteomes" id="UP000253303"/>
    </source>
</evidence>
<dbReference type="InterPro" id="IPR008927">
    <property type="entry name" value="6-PGluconate_DH-like_C_sf"/>
</dbReference>
<accession>A0A366M5W2</accession>
<dbReference type="PANTHER" id="PTHR48075:SF5">
    <property type="entry name" value="3-HYDROXYBUTYRYL-COA DEHYDROGENASE"/>
    <property type="match status" value="1"/>
</dbReference>
<feature type="binding site" evidence="5">
    <location>
        <position position="38"/>
    </location>
    <ligand>
        <name>NAD(+)</name>
        <dbReference type="ChEBI" id="CHEBI:57540"/>
    </ligand>
</feature>
<sequence length="294" mass="31976">MPDNDSGIHTIGVIGAGVMGSEVAQVFAQSGFDVVLVDVTDQALDRARQTIERNLRFQRMLGAQRGLAAPPTVDRAAVLARIRFTTRLADAADADFVVENVTEDWNLKRPVFEELDQVCKPDVVFAVNTSCIPITRVGGVTDRPSKIIGAHFMNPVSLKPMVEVIRGFHTSDETVQTMLDLLAAIGKEGVVVADSPGFVSNRVLMLTVNEAAYLVHERVADATEVDRIFKGCFGHTMGPLETADLIGLDTILLSIEGLYQAFGDSKYRPCPLLKQLVDAGLHGRKSGRGFHVYQ</sequence>
<feature type="binding site" evidence="5">
    <location>
        <position position="103"/>
    </location>
    <ligand>
        <name>NAD(+)</name>
        <dbReference type="ChEBI" id="CHEBI:57540"/>
    </ligand>
</feature>
<comment type="pathway">
    <text evidence="1">Lipid metabolism; butanoate metabolism.</text>
</comment>
<dbReference type="InterPro" id="IPR006176">
    <property type="entry name" value="3-OHacyl-CoA_DH_NAD-bd"/>
</dbReference>
<dbReference type="Pfam" id="PF02737">
    <property type="entry name" value="3HCDH_N"/>
    <property type="match status" value="1"/>
</dbReference>
<dbReference type="GO" id="GO:0016616">
    <property type="term" value="F:oxidoreductase activity, acting on the CH-OH group of donors, NAD or NADP as acceptor"/>
    <property type="evidence" value="ECO:0007669"/>
    <property type="project" value="InterPro"/>
</dbReference>
<feature type="domain" description="3-hydroxyacyl-CoA dehydrogenase NAD binding" evidence="7">
    <location>
        <begin position="10"/>
        <end position="194"/>
    </location>
</feature>
<feature type="binding site" evidence="5">
    <location>
        <position position="108"/>
    </location>
    <ligand>
        <name>NAD(+)</name>
        <dbReference type="ChEBI" id="CHEBI:57540"/>
    </ligand>
</feature>
<comment type="similarity">
    <text evidence="2">Belongs to the 3-hydroxyacyl-CoA dehydrogenase family.</text>
</comment>
<evidence type="ECO:0000256" key="4">
    <source>
        <dbReference type="PIRSR" id="PIRSR000105-1"/>
    </source>
</evidence>
<evidence type="ECO:0000256" key="1">
    <source>
        <dbReference type="ARBA" id="ARBA00005086"/>
    </source>
</evidence>
<dbReference type="PIRSF" id="PIRSF000105">
    <property type="entry name" value="HCDH"/>
    <property type="match status" value="1"/>
</dbReference>
<dbReference type="EMBL" id="QMEY01000002">
    <property type="protein sequence ID" value="RBQ20929.1"/>
    <property type="molecule type" value="Genomic_DNA"/>
</dbReference>
<feature type="binding site" evidence="5">
    <location>
        <position position="285"/>
    </location>
    <ligand>
        <name>NAD(+)</name>
        <dbReference type="ChEBI" id="CHEBI:57540"/>
    </ligand>
</feature>
<feature type="binding site" evidence="5">
    <location>
        <position position="154"/>
    </location>
    <ligand>
        <name>NAD(+)</name>
        <dbReference type="ChEBI" id="CHEBI:57540"/>
    </ligand>
</feature>
<organism evidence="8 9">
    <name type="scientific">Spongiactinospora rosea</name>
    <dbReference type="NCBI Taxonomy" id="2248750"/>
    <lineage>
        <taxon>Bacteria</taxon>
        <taxon>Bacillati</taxon>
        <taxon>Actinomycetota</taxon>
        <taxon>Actinomycetes</taxon>
        <taxon>Streptosporangiales</taxon>
        <taxon>Streptosporangiaceae</taxon>
        <taxon>Spongiactinospora</taxon>
    </lineage>
</organism>
<feature type="binding site" evidence="5">
    <location>
        <begin position="15"/>
        <end position="20"/>
    </location>
    <ligand>
        <name>NAD(+)</name>
        <dbReference type="ChEBI" id="CHEBI:57540"/>
    </ligand>
</feature>
<dbReference type="RefSeq" id="WP_113979886.1">
    <property type="nucleotide sequence ID" value="NZ_QMEY01000002.1"/>
</dbReference>
<dbReference type="InterPro" id="IPR006108">
    <property type="entry name" value="3HC_DH_C"/>
</dbReference>
<name>A0A366M5W2_9ACTN</name>
<comment type="caution">
    <text evidence="8">The sequence shown here is derived from an EMBL/GenBank/DDBJ whole genome shotgun (WGS) entry which is preliminary data.</text>
</comment>
<evidence type="ECO:0000259" key="6">
    <source>
        <dbReference type="Pfam" id="PF00725"/>
    </source>
</evidence>
<keyword evidence="3" id="KW-0560">Oxidoreductase</keyword>
<dbReference type="SUPFAM" id="SSF48179">
    <property type="entry name" value="6-phosphogluconate dehydrogenase C-terminal domain-like"/>
    <property type="match status" value="1"/>
</dbReference>
<dbReference type="Gene3D" id="3.40.50.720">
    <property type="entry name" value="NAD(P)-binding Rossmann-like Domain"/>
    <property type="match status" value="1"/>
</dbReference>
<dbReference type="OrthoDB" id="9771883at2"/>
<evidence type="ECO:0000259" key="7">
    <source>
        <dbReference type="Pfam" id="PF02737"/>
    </source>
</evidence>
<gene>
    <name evidence="8" type="ORF">DP939_07645</name>
</gene>
<reference evidence="8 9" key="1">
    <citation type="submission" date="2018-06" db="EMBL/GenBank/DDBJ databases">
        <title>Sphaerisporangium craniellae sp. nov., isolated from a marine sponge in the South China Sea.</title>
        <authorList>
            <person name="Li L."/>
        </authorList>
    </citation>
    <scope>NUCLEOTIDE SEQUENCE [LARGE SCALE GENOMIC DNA]</scope>
    <source>
        <strain evidence="8 9">LHW63015</strain>
    </source>
</reference>
<keyword evidence="9" id="KW-1185">Reference proteome</keyword>
<dbReference type="Pfam" id="PF00725">
    <property type="entry name" value="3HCDH"/>
    <property type="match status" value="1"/>
</dbReference>
<dbReference type="PANTHER" id="PTHR48075">
    <property type="entry name" value="3-HYDROXYACYL-COA DEHYDROGENASE FAMILY PROTEIN"/>
    <property type="match status" value="1"/>
</dbReference>
<evidence type="ECO:0000256" key="5">
    <source>
        <dbReference type="PIRSR" id="PIRSR000105-2"/>
    </source>
</evidence>
<dbReference type="FunFam" id="3.40.50.720:FF:000009">
    <property type="entry name" value="Fatty oxidation complex, alpha subunit"/>
    <property type="match status" value="1"/>
</dbReference>
<dbReference type="InterPro" id="IPR022694">
    <property type="entry name" value="3-OHacyl-CoA_DH"/>
</dbReference>